<name>F2SBF0_TRIT1</name>
<dbReference type="EMBL" id="GG698564">
    <property type="protein sequence ID" value="EGE00900.1"/>
    <property type="molecule type" value="Genomic_DNA"/>
</dbReference>
<evidence type="ECO:0000256" key="1">
    <source>
        <dbReference type="SAM" id="MobiDB-lite"/>
    </source>
</evidence>
<dbReference type="GO" id="GO:0003824">
    <property type="term" value="F:catalytic activity"/>
    <property type="evidence" value="ECO:0007669"/>
    <property type="project" value="InterPro"/>
</dbReference>
<sequence>MGRQYVIAQSVESRWRRQTRQSGRLRSDPAGCGDSADVEKCENRNDPPLCIRISAASTSEPIDNEEALTRYLPAEEVKSRISDALRKSTSTEEVKVIGVGTTKTGYIVWFQDETSKNAASKNEGWLRELGSQTKLVRPRFGVVVHRTPSSEVDVEDKPQSIQKITEENELTQKGYRVEEVAWLKRREATLGASASLVIWFNSAEAAECAVNNGIVFGHRYIGSIEAYQIKKKRSHRCLTFGHLAWNCREKIRCGICTREHNSANCPRESTPKKRATMEALINDRRIGELDVLLIQEPPFTFYSTPVQHPRWKVFQATSTETGARIRSLIDVNKRISTSVYRQRQCDSPDVTAIELQAGANQTLIFSVYIPPVNPEDSPMRQTLNKINRTIRLSPATKLIIAGDFNRHHQMWGGVQDLQLEQKDQNEPRRLFNQTNWEKAGKAIEKAINPLPRMESKAQLDEVVDRFIQTTVAEINKDTPPAKPSPYAKRWFTRVLKTQQAECNRSRRKWQASCAELGSDHPVTQALHMDALHKRREWTRAVEKAKAAGYLSPTDSNANIPPLVVEGTEHADNKDKAQVLLSSFFPPTTPPPTESIAPTREELPWEPVTEEEIFATLVRTKGKTAPGNDCLLTLVWKNL</sequence>
<protein>
    <recommendedName>
        <fullName evidence="2">Endonuclease/exonuclease/phosphatase domain-containing protein</fullName>
    </recommendedName>
</protein>
<evidence type="ECO:0000313" key="4">
    <source>
        <dbReference type="Proteomes" id="UP000009172"/>
    </source>
</evidence>
<dbReference type="Pfam" id="PF14529">
    <property type="entry name" value="Exo_endo_phos_2"/>
    <property type="match status" value="1"/>
</dbReference>
<dbReference type="HOGENOM" id="CLU_429057_0_0_1"/>
<evidence type="ECO:0000259" key="2">
    <source>
        <dbReference type="Pfam" id="PF14529"/>
    </source>
</evidence>
<feature type="domain" description="Endonuclease/exonuclease/phosphatase" evidence="2">
    <location>
        <begin position="363"/>
        <end position="467"/>
    </location>
</feature>
<organism evidence="3 4">
    <name type="scientific">Trichophyton tonsurans (strain CBS 112818)</name>
    <name type="common">Scalp ringworm fungus</name>
    <dbReference type="NCBI Taxonomy" id="647933"/>
    <lineage>
        <taxon>Eukaryota</taxon>
        <taxon>Fungi</taxon>
        <taxon>Dikarya</taxon>
        <taxon>Ascomycota</taxon>
        <taxon>Pezizomycotina</taxon>
        <taxon>Eurotiomycetes</taxon>
        <taxon>Eurotiomycetidae</taxon>
        <taxon>Onygenales</taxon>
        <taxon>Arthrodermataceae</taxon>
        <taxon>Trichophyton</taxon>
    </lineage>
</organism>
<dbReference type="InterPro" id="IPR036691">
    <property type="entry name" value="Endo/exonu/phosph_ase_sf"/>
</dbReference>
<dbReference type="Gene3D" id="3.60.10.10">
    <property type="entry name" value="Endonuclease/exonuclease/phosphatase"/>
    <property type="match status" value="1"/>
</dbReference>
<keyword evidence="4" id="KW-1185">Reference proteome</keyword>
<dbReference type="AlphaFoldDB" id="F2SBF0"/>
<feature type="region of interest" description="Disordered" evidence="1">
    <location>
        <begin position="18"/>
        <end position="39"/>
    </location>
</feature>
<dbReference type="InterPro" id="IPR005135">
    <property type="entry name" value="Endo/exonuclease/phosphatase"/>
</dbReference>
<reference evidence="4" key="1">
    <citation type="journal article" date="2012" name="MBio">
        <title>Comparative genome analysis of Trichophyton rubrum and related dermatophytes reveals candidate genes involved in infection.</title>
        <authorList>
            <person name="Martinez D.A."/>
            <person name="Oliver B.G."/>
            <person name="Graeser Y."/>
            <person name="Goldberg J.M."/>
            <person name="Li W."/>
            <person name="Martinez-Rossi N.M."/>
            <person name="Monod M."/>
            <person name="Shelest E."/>
            <person name="Barton R.C."/>
            <person name="Birch E."/>
            <person name="Brakhage A.A."/>
            <person name="Chen Z."/>
            <person name="Gurr S.J."/>
            <person name="Heiman D."/>
            <person name="Heitman J."/>
            <person name="Kosti I."/>
            <person name="Rossi A."/>
            <person name="Saif S."/>
            <person name="Samalova M."/>
            <person name="Saunders C.W."/>
            <person name="Shea T."/>
            <person name="Summerbell R.C."/>
            <person name="Xu J."/>
            <person name="Young S."/>
            <person name="Zeng Q."/>
            <person name="Birren B.W."/>
            <person name="Cuomo C.A."/>
            <person name="White T.C."/>
        </authorList>
    </citation>
    <scope>NUCLEOTIDE SEQUENCE [LARGE SCALE GENOMIC DNA]</scope>
    <source>
        <strain evidence="4">CBS 112818</strain>
    </source>
</reference>
<gene>
    <name evidence="3" type="ORF">TESG_08677</name>
</gene>
<evidence type="ECO:0000313" key="3">
    <source>
        <dbReference type="EMBL" id="EGE00900.1"/>
    </source>
</evidence>
<dbReference type="SUPFAM" id="SSF56219">
    <property type="entry name" value="DNase I-like"/>
    <property type="match status" value="1"/>
</dbReference>
<accession>F2SBF0</accession>
<dbReference type="Proteomes" id="UP000009172">
    <property type="component" value="Unassembled WGS sequence"/>
</dbReference>
<proteinExistence type="predicted"/>